<evidence type="ECO:0000313" key="1">
    <source>
        <dbReference type="EMBL" id="DAF58280.1"/>
    </source>
</evidence>
<reference evidence="1" key="1">
    <citation type="journal article" date="2021" name="Proc. Natl. Acad. Sci. U.S.A.">
        <title>A Catalog of Tens of Thousands of Viruses from Human Metagenomes Reveals Hidden Associations with Chronic Diseases.</title>
        <authorList>
            <person name="Tisza M.J."/>
            <person name="Buck C.B."/>
        </authorList>
    </citation>
    <scope>NUCLEOTIDE SEQUENCE</scope>
    <source>
        <strain evidence="1">CtMBu2</strain>
    </source>
</reference>
<name>A0A8S5T585_9CAUD</name>
<organism evidence="1">
    <name type="scientific">Siphoviridae sp. ctMBu2</name>
    <dbReference type="NCBI Taxonomy" id="2827853"/>
    <lineage>
        <taxon>Viruses</taxon>
        <taxon>Duplodnaviria</taxon>
        <taxon>Heunggongvirae</taxon>
        <taxon>Uroviricota</taxon>
        <taxon>Caudoviricetes</taxon>
    </lineage>
</organism>
<accession>A0A8S5T585</accession>
<proteinExistence type="predicted"/>
<protein>
    <submittedName>
        <fullName evidence="1">Uncharacterized protein</fullName>
    </submittedName>
</protein>
<dbReference type="EMBL" id="BK032748">
    <property type="protein sequence ID" value="DAF58280.1"/>
    <property type="molecule type" value="Genomic_DNA"/>
</dbReference>
<sequence>MVGVVGSSPIVPTRFMEKPVFIYGLFCVRNIWCCFMHSA</sequence>